<organism evidence="1 2">
    <name type="scientific">Sphingopyxis flava</name>
    <dbReference type="NCBI Taxonomy" id="1507287"/>
    <lineage>
        <taxon>Bacteria</taxon>
        <taxon>Pseudomonadati</taxon>
        <taxon>Pseudomonadota</taxon>
        <taxon>Alphaproteobacteria</taxon>
        <taxon>Sphingomonadales</taxon>
        <taxon>Sphingomonadaceae</taxon>
        <taxon>Sphingopyxis</taxon>
    </lineage>
</organism>
<evidence type="ECO:0000313" key="2">
    <source>
        <dbReference type="Proteomes" id="UP000190044"/>
    </source>
</evidence>
<name>A0A1T5ETA3_9SPHN</name>
<sequence length="108" mass="11667">MDVHPVGCRLRLARRAEAFEIRESLFSLGGSVDDRGLVAAEDTEPMRHIARMTVMEDVGQTKVSTAEPRPDLGDQFFERIGLVAEALAEGPCESAGMARPVGLMPISA</sequence>
<accession>A0A1T5ETA3</accession>
<dbReference type="EMBL" id="FUYP01000024">
    <property type="protein sequence ID" value="SKB87039.1"/>
    <property type="molecule type" value="Genomic_DNA"/>
</dbReference>
<evidence type="ECO:0000313" key="1">
    <source>
        <dbReference type="EMBL" id="SKB87039.1"/>
    </source>
</evidence>
<reference evidence="2" key="1">
    <citation type="submission" date="2017-02" db="EMBL/GenBank/DDBJ databases">
        <authorList>
            <person name="Varghese N."/>
            <person name="Submissions S."/>
        </authorList>
    </citation>
    <scope>NUCLEOTIDE SEQUENCE [LARGE SCALE GENOMIC DNA]</scope>
    <source>
        <strain evidence="2">R11H</strain>
    </source>
</reference>
<dbReference type="AlphaFoldDB" id="A0A1T5ETA3"/>
<gene>
    <name evidence="1" type="ORF">SAMN06295937_102456</name>
</gene>
<keyword evidence="2" id="KW-1185">Reference proteome</keyword>
<proteinExistence type="predicted"/>
<protein>
    <submittedName>
        <fullName evidence="1">Uncharacterized protein</fullName>
    </submittedName>
</protein>
<dbReference type="Proteomes" id="UP000190044">
    <property type="component" value="Unassembled WGS sequence"/>
</dbReference>